<organism evidence="1 2">
    <name type="scientific">Arctium lappa</name>
    <name type="common">Greater burdock</name>
    <name type="synonym">Lappa major</name>
    <dbReference type="NCBI Taxonomy" id="4217"/>
    <lineage>
        <taxon>Eukaryota</taxon>
        <taxon>Viridiplantae</taxon>
        <taxon>Streptophyta</taxon>
        <taxon>Embryophyta</taxon>
        <taxon>Tracheophyta</taxon>
        <taxon>Spermatophyta</taxon>
        <taxon>Magnoliopsida</taxon>
        <taxon>eudicotyledons</taxon>
        <taxon>Gunneridae</taxon>
        <taxon>Pentapetalae</taxon>
        <taxon>asterids</taxon>
        <taxon>campanulids</taxon>
        <taxon>Asterales</taxon>
        <taxon>Asteraceae</taxon>
        <taxon>Carduoideae</taxon>
        <taxon>Cardueae</taxon>
        <taxon>Arctiinae</taxon>
        <taxon>Arctium</taxon>
    </lineage>
</organism>
<name>A0ACB8Y1D3_ARCLA</name>
<gene>
    <name evidence="1" type="ORF">L6452_36867</name>
</gene>
<sequence length="147" mass="17241">MRVEERRKEQEERREEQDERVQRAEGAEEREHERRGKRKQKKDKRKKRLKKRAKFNELSTQVNDSALAINNLAEVVQKRSNEQPESQYTLLCRKLHQRQTASADEEDMTLASDRAKGPSAPFSTIQIPVNVKDISSKSSEDEVPIQR</sequence>
<comment type="caution">
    <text evidence="1">The sequence shown here is derived from an EMBL/GenBank/DDBJ whole genome shotgun (WGS) entry which is preliminary data.</text>
</comment>
<proteinExistence type="predicted"/>
<dbReference type="Proteomes" id="UP001055879">
    <property type="component" value="Linkage Group LG14"/>
</dbReference>
<accession>A0ACB8Y1D3</accession>
<reference evidence="2" key="1">
    <citation type="journal article" date="2022" name="Mol. Ecol. Resour.">
        <title>The genomes of chicory, endive, great burdock and yacon provide insights into Asteraceae palaeo-polyploidization history and plant inulin production.</title>
        <authorList>
            <person name="Fan W."/>
            <person name="Wang S."/>
            <person name="Wang H."/>
            <person name="Wang A."/>
            <person name="Jiang F."/>
            <person name="Liu H."/>
            <person name="Zhao H."/>
            <person name="Xu D."/>
            <person name="Zhang Y."/>
        </authorList>
    </citation>
    <scope>NUCLEOTIDE SEQUENCE [LARGE SCALE GENOMIC DNA]</scope>
    <source>
        <strain evidence="2">cv. Niubang</strain>
    </source>
</reference>
<keyword evidence="2" id="KW-1185">Reference proteome</keyword>
<reference evidence="1 2" key="2">
    <citation type="journal article" date="2022" name="Mol. Ecol. Resour.">
        <title>The genomes of chicory, endive, great burdock and yacon provide insights into Asteraceae paleo-polyploidization history and plant inulin production.</title>
        <authorList>
            <person name="Fan W."/>
            <person name="Wang S."/>
            <person name="Wang H."/>
            <person name="Wang A."/>
            <person name="Jiang F."/>
            <person name="Liu H."/>
            <person name="Zhao H."/>
            <person name="Xu D."/>
            <person name="Zhang Y."/>
        </authorList>
    </citation>
    <scope>NUCLEOTIDE SEQUENCE [LARGE SCALE GENOMIC DNA]</scope>
    <source>
        <strain evidence="2">cv. Niubang</strain>
    </source>
</reference>
<protein>
    <submittedName>
        <fullName evidence="1">Uncharacterized protein</fullName>
    </submittedName>
</protein>
<evidence type="ECO:0000313" key="1">
    <source>
        <dbReference type="EMBL" id="KAI3677601.1"/>
    </source>
</evidence>
<evidence type="ECO:0000313" key="2">
    <source>
        <dbReference type="Proteomes" id="UP001055879"/>
    </source>
</evidence>
<dbReference type="EMBL" id="CM042060">
    <property type="protein sequence ID" value="KAI3677601.1"/>
    <property type="molecule type" value="Genomic_DNA"/>
</dbReference>